<organism evidence="1 2">
    <name type="scientific">Ramalina farinacea</name>
    <dbReference type="NCBI Taxonomy" id="258253"/>
    <lineage>
        <taxon>Eukaryota</taxon>
        <taxon>Fungi</taxon>
        <taxon>Dikarya</taxon>
        <taxon>Ascomycota</taxon>
        <taxon>Pezizomycotina</taxon>
        <taxon>Lecanoromycetes</taxon>
        <taxon>OSLEUM clade</taxon>
        <taxon>Lecanoromycetidae</taxon>
        <taxon>Lecanorales</taxon>
        <taxon>Lecanorineae</taxon>
        <taxon>Ramalinaceae</taxon>
        <taxon>Ramalina</taxon>
    </lineage>
</organism>
<accession>A0AA43QR70</accession>
<dbReference type="Proteomes" id="UP001161017">
    <property type="component" value="Unassembled WGS sequence"/>
</dbReference>
<gene>
    <name evidence="1" type="ORF">OHK93_008661</name>
</gene>
<keyword evidence="2" id="KW-1185">Reference proteome</keyword>
<protein>
    <submittedName>
        <fullName evidence="1">Uncharacterized protein</fullName>
    </submittedName>
</protein>
<name>A0AA43QR70_9LECA</name>
<proteinExistence type="predicted"/>
<evidence type="ECO:0000313" key="1">
    <source>
        <dbReference type="EMBL" id="MDI1489383.1"/>
    </source>
</evidence>
<comment type="caution">
    <text evidence="1">The sequence shown here is derived from an EMBL/GenBank/DDBJ whole genome shotgun (WGS) entry which is preliminary data.</text>
</comment>
<sequence length="202" mass="22910">MPFPYDLLPCEIRLQILRNLLTHSTFIYTNSSHQLGPLYPTPLGLSPGILLASKRAYADAIHILYRENTFQAHPQYLASSVFAIDPTRLVTAVQCIKLIKRWHVRVRLDCDPYYQPEDLRACFDGCDSLEVEVFRSSWGKGDYEALTGFQGVRGVKKACVYGSVGEAFAKYLEACMMNQRGQEADPWEPPLVDVGYRRKCLA</sequence>
<reference evidence="1" key="1">
    <citation type="journal article" date="2023" name="Genome Biol. Evol.">
        <title>First Whole Genome Sequence and Flow Cytometry Genome Size Data for the Lichen-Forming Fungus Ramalina farinacea (Ascomycota).</title>
        <authorList>
            <person name="Llewellyn T."/>
            <person name="Mian S."/>
            <person name="Hill R."/>
            <person name="Leitch I.J."/>
            <person name="Gaya E."/>
        </authorList>
    </citation>
    <scope>NUCLEOTIDE SEQUENCE</scope>
    <source>
        <strain evidence="1">LIQ254RAFAR</strain>
    </source>
</reference>
<evidence type="ECO:0000313" key="2">
    <source>
        <dbReference type="Proteomes" id="UP001161017"/>
    </source>
</evidence>
<dbReference type="AlphaFoldDB" id="A0AA43QR70"/>
<dbReference type="EMBL" id="JAPUFD010000009">
    <property type="protein sequence ID" value="MDI1489383.1"/>
    <property type="molecule type" value="Genomic_DNA"/>
</dbReference>